<gene>
    <name evidence="1" type="ORF">KQX54_017879</name>
</gene>
<dbReference type="Proteomes" id="UP000826195">
    <property type="component" value="Unassembled WGS sequence"/>
</dbReference>
<name>A0AAV7IT46_COTGL</name>
<evidence type="ECO:0000313" key="2">
    <source>
        <dbReference type="Proteomes" id="UP000826195"/>
    </source>
</evidence>
<proteinExistence type="predicted"/>
<evidence type="ECO:0000313" key="1">
    <source>
        <dbReference type="EMBL" id="KAH0555355.1"/>
    </source>
</evidence>
<protein>
    <submittedName>
        <fullName evidence="1">Uncharacterized protein</fullName>
    </submittedName>
</protein>
<keyword evidence="2" id="KW-1185">Reference proteome</keyword>
<accession>A0AAV7IT46</accession>
<dbReference type="EMBL" id="JAHXZJ010001119">
    <property type="protein sequence ID" value="KAH0555355.1"/>
    <property type="molecule type" value="Genomic_DNA"/>
</dbReference>
<sequence>MVGVGRGLRRHLEEKMILKKKFLDIEKVLKEFRGKSIRNCAFQKNTTDVATSLKKLSEQRQQDMEPKEQQG</sequence>
<dbReference type="AlphaFoldDB" id="A0AAV7IT46"/>
<reference evidence="1 2" key="1">
    <citation type="journal article" date="2021" name="J. Hered.">
        <title>A chromosome-level genome assembly of the parasitoid wasp, Cotesia glomerata (Hymenoptera: Braconidae).</title>
        <authorList>
            <person name="Pinto B.J."/>
            <person name="Weis J.J."/>
            <person name="Gamble T."/>
            <person name="Ode P.J."/>
            <person name="Paul R."/>
            <person name="Zaspel J.M."/>
        </authorList>
    </citation>
    <scope>NUCLEOTIDE SEQUENCE [LARGE SCALE GENOMIC DNA]</scope>
    <source>
        <strain evidence="1">CgM1</strain>
    </source>
</reference>
<comment type="caution">
    <text evidence="1">The sequence shown here is derived from an EMBL/GenBank/DDBJ whole genome shotgun (WGS) entry which is preliminary data.</text>
</comment>
<organism evidence="1 2">
    <name type="scientific">Cotesia glomerata</name>
    <name type="common">Lepidopteran parasitic wasp</name>
    <name type="synonym">Apanteles glomeratus</name>
    <dbReference type="NCBI Taxonomy" id="32391"/>
    <lineage>
        <taxon>Eukaryota</taxon>
        <taxon>Metazoa</taxon>
        <taxon>Ecdysozoa</taxon>
        <taxon>Arthropoda</taxon>
        <taxon>Hexapoda</taxon>
        <taxon>Insecta</taxon>
        <taxon>Pterygota</taxon>
        <taxon>Neoptera</taxon>
        <taxon>Endopterygota</taxon>
        <taxon>Hymenoptera</taxon>
        <taxon>Apocrita</taxon>
        <taxon>Ichneumonoidea</taxon>
        <taxon>Braconidae</taxon>
        <taxon>Microgastrinae</taxon>
        <taxon>Cotesia</taxon>
    </lineage>
</organism>